<dbReference type="EMBL" id="JRYB01000001">
    <property type="protein sequence ID" value="OIJ42040.1"/>
    <property type="molecule type" value="Genomic_DNA"/>
</dbReference>
<dbReference type="PANTHER" id="PTHR22702:SF1">
    <property type="entry name" value="PROTEASE-ASSOCIATED DOMAIN-CONTAINING PROTEIN 1"/>
    <property type="match status" value="1"/>
</dbReference>
<protein>
    <submittedName>
        <fullName evidence="4">PA domain protein</fullName>
    </submittedName>
</protein>
<sequence length="493" mass="51593">MTIAERQAGLAAGTHPRRLAHLARFAAIALLAVAGLAAVGGARAATIEIINQNAPGVGFNDPTPVAPVGDNPGTTLGQQRLNAFRYAADIWAAHLVSNVPIRIGAAFLPLDCNATGAVLGAAGAYQVVANFPSAPINGTWYPTALAGKLAGMDFAAPGDPHIIARFNSRLGLFPDCVPGLTFYLGLDRKAGSQIDLVATLLHEIAHGLGFQTFTDNETGAFMLGRPSAWDFHLIDNRRERLWVQMTNAERVASATTWRGLSWNGWHVTGSTPAVLSPASVLTISGENAAAAAGQYAVGDASFGPRIRNAPVRGQLMPVVDQSNGNGLACSALSATNALAVRGNIALVDRGGCDYVVKARNVQVAGAIGMIVADNAAGEVAGMPGVDANIAIPSARITRADGRALKLALQKRSATRSGVVARLQSDPVRLAGTDTRRRMLMYTPGVNAPGSSVSHFTTEATRNLLMEPSINSDLRYVLMPPLDLTLPLLRDLGW</sequence>
<organism evidence="4 5">
    <name type="scientific">Massilia timonae</name>
    <dbReference type="NCBI Taxonomy" id="47229"/>
    <lineage>
        <taxon>Bacteria</taxon>
        <taxon>Pseudomonadati</taxon>
        <taxon>Pseudomonadota</taxon>
        <taxon>Betaproteobacteria</taxon>
        <taxon>Burkholderiales</taxon>
        <taxon>Oxalobacteraceae</taxon>
        <taxon>Telluria group</taxon>
        <taxon>Massilia</taxon>
    </lineage>
</organism>
<dbReference type="AlphaFoldDB" id="A0A1S2NB78"/>
<evidence type="ECO:0000256" key="2">
    <source>
        <dbReference type="ARBA" id="ARBA00023180"/>
    </source>
</evidence>
<gene>
    <name evidence="4" type="ORF">LO55_4783</name>
</gene>
<dbReference type="InterPro" id="IPR003137">
    <property type="entry name" value="PA_domain"/>
</dbReference>
<dbReference type="PANTHER" id="PTHR22702">
    <property type="entry name" value="PROTEASE-ASSOCIATED DOMAIN-CONTAINING PROTEIN"/>
    <property type="match status" value="1"/>
</dbReference>
<dbReference type="RefSeq" id="WP_083415535.1">
    <property type="nucleotide sequence ID" value="NZ_JRYB01000001.1"/>
</dbReference>
<dbReference type="SUPFAM" id="SSF52025">
    <property type="entry name" value="PA domain"/>
    <property type="match status" value="1"/>
</dbReference>
<comment type="caution">
    <text evidence="4">The sequence shown here is derived from an EMBL/GenBank/DDBJ whole genome shotgun (WGS) entry which is preliminary data.</text>
</comment>
<keyword evidence="1" id="KW-0732">Signal</keyword>
<evidence type="ECO:0000313" key="5">
    <source>
        <dbReference type="Proteomes" id="UP000180246"/>
    </source>
</evidence>
<proteinExistence type="predicted"/>
<feature type="domain" description="PA" evidence="3">
    <location>
        <begin position="317"/>
        <end position="404"/>
    </location>
</feature>
<dbReference type="InterPro" id="IPR046450">
    <property type="entry name" value="PA_dom_sf"/>
</dbReference>
<name>A0A1S2NB78_9BURK</name>
<evidence type="ECO:0000259" key="3">
    <source>
        <dbReference type="Pfam" id="PF02225"/>
    </source>
</evidence>
<dbReference type="CDD" id="cd04818">
    <property type="entry name" value="PA_subtilisin_1"/>
    <property type="match status" value="1"/>
</dbReference>
<reference evidence="4 5" key="1">
    <citation type="submission" date="2014-10" db="EMBL/GenBank/DDBJ databases">
        <authorList>
            <person name="Seo M.-J."/>
            <person name="Seok Y.J."/>
            <person name="Cha I.-T."/>
        </authorList>
    </citation>
    <scope>NUCLEOTIDE SEQUENCE [LARGE SCALE GENOMIC DNA]</scope>
    <source>
        <strain evidence="4 5">NEU</strain>
    </source>
</reference>
<evidence type="ECO:0000256" key="1">
    <source>
        <dbReference type="ARBA" id="ARBA00022729"/>
    </source>
</evidence>
<accession>A0A1S2NB78</accession>
<evidence type="ECO:0000313" key="4">
    <source>
        <dbReference type="EMBL" id="OIJ42040.1"/>
    </source>
</evidence>
<dbReference type="Gene3D" id="3.50.30.30">
    <property type="match status" value="1"/>
</dbReference>
<dbReference type="Proteomes" id="UP000180246">
    <property type="component" value="Unassembled WGS sequence"/>
</dbReference>
<keyword evidence="2" id="KW-0325">Glycoprotein</keyword>
<dbReference type="Pfam" id="PF02225">
    <property type="entry name" value="PA"/>
    <property type="match status" value="1"/>
</dbReference>